<proteinExistence type="predicted"/>
<accession>A0A4U1FD55</accession>
<gene>
    <name evidence="1" type="ORF">EI555_011312</name>
</gene>
<dbReference type="GO" id="GO:0051170">
    <property type="term" value="P:import into nucleus"/>
    <property type="evidence" value="ECO:0007669"/>
    <property type="project" value="TreeGrafter"/>
</dbReference>
<dbReference type="GO" id="GO:0005737">
    <property type="term" value="C:cytoplasm"/>
    <property type="evidence" value="ECO:0007669"/>
    <property type="project" value="TreeGrafter"/>
</dbReference>
<dbReference type="Gene3D" id="3.40.50.720">
    <property type="entry name" value="NAD(P)-binding Rossmann-like Domain"/>
    <property type="match status" value="1"/>
</dbReference>
<dbReference type="PANTHER" id="PTHR14097:SF7">
    <property type="entry name" value="OXIDOREDUCTASE HTATIP2"/>
    <property type="match status" value="1"/>
</dbReference>
<dbReference type="AlphaFoldDB" id="A0A4U1FD55"/>
<reference evidence="2" key="1">
    <citation type="journal article" date="2019" name="IScience">
        <title>Narwhal Genome Reveals Long-Term Low Genetic Diversity despite Current Large Abundance Size.</title>
        <authorList>
            <person name="Westbury M.V."/>
            <person name="Petersen B."/>
            <person name="Garde E."/>
            <person name="Heide-Jorgensen M.P."/>
            <person name="Lorenzen E.D."/>
        </authorList>
    </citation>
    <scope>NUCLEOTIDE SEQUENCE [LARGE SCALE GENOMIC DNA]</scope>
</reference>
<organism evidence="1 2">
    <name type="scientific">Monodon monoceros</name>
    <name type="common">Narwhal</name>
    <name type="synonym">Ceratodon monodon</name>
    <dbReference type="NCBI Taxonomy" id="40151"/>
    <lineage>
        <taxon>Eukaryota</taxon>
        <taxon>Metazoa</taxon>
        <taxon>Chordata</taxon>
        <taxon>Craniata</taxon>
        <taxon>Vertebrata</taxon>
        <taxon>Euteleostomi</taxon>
        <taxon>Mammalia</taxon>
        <taxon>Eutheria</taxon>
        <taxon>Laurasiatheria</taxon>
        <taxon>Artiodactyla</taxon>
        <taxon>Whippomorpha</taxon>
        <taxon>Cetacea</taxon>
        <taxon>Odontoceti</taxon>
        <taxon>Monodontidae</taxon>
        <taxon>Monodon</taxon>
    </lineage>
</organism>
<dbReference type="EMBL" id="RWIC01000203">
    <property type="protein sequence ID" value="TKC47578.1"/>
    <property type="molecule type" value="Genomic_DNA"/>
</dbReference>
<dbReference type="InterPro" id="IPR036291">
    <property type="entry name" value="NAD(P)-bd_dom_sf"/>
</dbReference>
<sequence>MQNKSVFILGASGETDRVLLKETLEQSLFSKVTLTGRRKLTFNEEVSKNVNQEVVDFEKLDDYASAFQGSVKHYIQLGSVLMLQAIKYPMVLVKGHYFQLCAMWLIPAVHQMVEMMCKLGFVKLFQNVQLVERFYAKAYGIHSGFHLLKEEERPSLFQEEVKICQCVYNLEIKDKGKIR</sequence>
<dbReference type="PANTHER" id="PTHR14097">
    <property type="entry name" value="OXIDOREDUCTASE HTATIP2"/>
    <property type="match status" value="1"/>
</dbReference>
<evidence type="ECO:0000313" key="2">
    <source>
        <dbReference type="Proteomes" id="UP000308365"/>
    </source>
</evidence>
<evidence type="ECO:0008006" key="3">
    <source>
        <dbReference type="Google" id="ProtNLM"/>
    </source>
</evidence>
<evidence type="ECO:0000313" key="1">
    <source>
        <dbReference type="EMBL" id="TKC47578.1"/>
    </source>
</evidence>
<dbReference type="SUPFAM" id="SSF51735">
    <property type="entry name" value="NAD(P)-binding Rossmann-fold domains"/>
    <property type="match status" value="1"/>
</dbReference>
<dbReference type="Proteomes" id="UP000308365">
    <property type="component" value="Unassembled WGS sequence"/>
</dbReference>
<protein>
    <recommendedName>
        <fullName evidence="3">NAD(P)-binding domain-containing protein</fullName>
    </recommendedName>
</protein>
<comment type="caution">
    <text evidence="1">The sequence shown here is derived from an EMBL/GenBank/DDBJ whole genome shotgun (WGS) entry which is preliminary data.</text>
</comment>
<name>A0A4U1FD55_MONMO</name>